<feature type="binding site" evidence="1">
    <location>
        <position position="38"/>
    </location>
    <ligand>
        <name>ATP</name>
        <dbReference type="ChEBI" id="CHEBI:30616"/>
    </ligand>
</feature>
<dbReference type="PANTHER" id="PTHR44167">
    <property type="entry name" value="OVARIAN-SPECIFIC SERINE/THREONINE-PROTEIN KINASE LOK-RELATED"/>
    <property type="match status" value="1"/>
</dbReference>
<proteinExistence type="predicted"/>
<dbReference type="Proteomes" id="UP000824230">
    <property type="component" value="Unassembled WGS sequence"/>
</dbReference>
<comment type="caution">
    <text evidence="3">The sequence shown here is derived from an EMBL/GenBank/DDBJ whole genome shotgun (WGS) entry which is preliminary data.</text>
</comment>
<dbReference type="Gene3D" id="1.10.510.10">
    <property type="entry name" value="Transferase(Phosphotransferase) domain 1"/>
    <property type="match status" value="1"/>
</dbReference>
<reference evidence="3" key="1">
    <citation type="journal article" date="2021" name="PeerJ">
        <title>Extensive microbial diversity within the chicken gut microbiome revealed by metagenomics and culture.</title>
        <authorList>
            <person name="Gilroy R."/>
            <person name="Ravi A."/>
            <person name="Getino M."/>
            <person name="Pursley I."/>
            <person name="Horton D.L."/>
            <person name="Alikhan N.F."/>
            <person name="Baker D."/>
            <person name="Gharbi K."/>
            <person name="Hall N."/>
            <person name="Watson M."/>
            <person name="Adriaenssens E.M."/>
            <person name="Foster-Nyarko E."/>
            <person name="Jarju S."/>
            <person name="Secka A."/>
            <person name="Antonio M."/>
            <person name="Oren A."/>
            <person name="Chaudhuri R.R."/>
            <person name="La Ragione R."/>
            <person name="Hildebrand F."/>
            <person name="Pallen M.J."/>
        </authorList>
    </citation>
    <scope>NUCLEOTIDE SEQUENCE</scope>
    <source>
        <strain evidence="3">ChiHjej12B11-1927</strain>
    </source>
</reference>
<keyword evidence="3" id="KW-0418">Kinase</keyword>
<dbReference type="GO" id="GO:0005524">
    <property type="term" value="F:ATP binding"/>
    <property type="evidence" value="ECO:0007669"/>
    <property type="project" value="UniProtKB-UniRule"/>
</dbReference>
<dbReference type="PROSITE" id="PS50011">
    <property type="entry name" value="PROTEIN_KINASE_DOM"/>
    <property type="match status" value="1"/>
</dbReference>
<evidence type="ECO:0000259" key="2">
    <source>
        <dbReference type="PROSITE" id="PS50011"/>
    </source>
</evidence>
<organism evidence="3 4">
    <name type="scientific">Candidatus Blautia pullistercoris</name>
    <dbReference type="NCBI Taxonomy" id="2838499"/>
    <lineage>
        <taxon>Bacteria</taxon>
        <taxon>Bacillati</taxon>
        <taxon>Bacillota</taxon>
        <taxon>Clostridia</taxon>
        <taxon>Lachnospirales</taxon>
        <taxon>Lachnospiraceae</taxon>
        <taxon>Blautia</taxon>
    </lineage>
</organism>
<dbReference type="PROSITE" id="PS00107">
    <property type="entry name" value="PROTEIN_KINASE_ATP"/>
    <property type="match status" value="1"/>
</dbReference>
<dbReference type="CDD" id="cd00180">
    <property type="entry name" value="PKc"/>
    <property type="match status" value="1"/>
</dbReference>
<dbReference type="PANTHER" id="PTHR44167:SF24">
    <property type="entry name" value="SERINE_THREONINE-PROTEIN KINASE CHK2"/>
    <property type="match status" value="1"/>
</dbReference>
<feature type="domain" description="Protein kinase" evidence="2">
    <location>
        <begin position="10"/>
        <end position="229"/>
    </location>
</feature>
<dbReference type="AlphaFoldDB" id="A0A9D1VMG8"/>
<dbReference type="InterPro" id="IPR000719">
    <property type="entry name" value="Prot_kinase_dom"/>
</dbReference>
<dbReference type="SUPFAM" id="SSF56112">
    <property type="entry name" value="Protein kinase-like (PK-like)"/>
    <property type="match status" value="1"/>
</dbReference>
<sequence>MICLKKAGEYTIKKRLGQGRYGICYLAEDDQDRPVVLKYFRPSTRKKHGDFIQWEAVILSGLSHPSIPQFLGVVNNHRGYFFVLEYMKGDSLKTLLFQKRKEFSAEEIFQIGEQLLEILLYIHSRSVIHGDISISNVLYDGLRVSLIDFGLASYTGQEGLKKDLDYACFGNLLLYLLYSGYHGPQKGAWYEELPLSQEQKDFLKRLLGLKDNFTDTEIVKKEFYRNFGP</sequence>
<dbReference type="PROSITE" id="PS00109">
    <property type="entry name" value="PROTEIN_KINASE_TYR"/>
    <property type="match status" value="1"/>
</dbReference>
<dbReference type="InterPro" id="IPR008266">
    <property type="entry name" value="Tyr_kinase_AS"/>
</dbReference>
<gene>
    <name evidence="3" type="ORF">H9738_07840</name>
</gene>
<dbReference type="EMBL" id="DXFG01000154">
    <property type="protein sequence ID" value="HIX37763.1"/>
    <property type="molecule type" value="Genomic_DNA"/>
</dbReference>
<name>A0A9D1VMG8_9FIRM</name>
<keyword evidence="1" id="KW-0067">ATP-binding</keyword>
<reference evidence="3" key="2">
    <citation type="submission" date="2021-04" db="EMBL/GenBank/DDBJ databases">
        <authorList>
            <person name="Gilroy R."/>
        </authorList>
    </citation>
    <scope>NUCLEOTIDE SEQUENCE</scope>
    <source>
        <strain evidence="3">ChiHjej12B11-1927</strain>
    </source>
</reference>
<dbReference type="InterPro" id="IPR011009">
    <property type="entry name" value="Kinase-like_dom_sf"/>
</dbReference>
<dbReference type="Pfam" id="PF00069">
    <property type="entry name" value="Pkinase"/>
    <property type="match status" value="1"/>
</dbReference>
<keyword evidence="1" id="KW-0547">Nucleotide-binding</keyword>
<dbReference type="InterPro" id="IPR017441">
    <property type="entry name" value="Protein_kinase_ATP_BS"/>
</dbReference>
<accession>A0A9D1VMG8</accession>
<keyword evidence="3" id="KW-0808">Transferase</keyword>
<evidence type="ECO:0000313" key="4">
    <source>
        <dbReference type="Proteomes" id="UP000824230"/>
    </source>
</evidence>
<dbReference type="GO" id="GO:0004672">
    <property type="term" value="F:protein kinase activity"/>
    <property type="evidence" value="ECO:0007669"/>
    <property type="project" value="InterPro"/>
</dbReference>
<protein>
    <submittedName>
        <fullName evidence="3">Protein kinase family protein</fullName>
    </submittedName>
</protein>
<evidence type="ECO:0000313" key="3">
    <source>
        <dbReference type="EMBL" id="HIX37763.1"/>
    </source>
</evidence>
<evidence type="ECO:0000256" key="1">
    <source>
        <dbReference type="PROSITE-ProRule" id="PRU10141"/>
    </source>
</evidence>